<keyword evidence="2" id="KW-0677">Repeat</keyword>
<dbReference type="EMBL" id="JBBUTG010000002">
    <property type="protein sequence ID" value="MEK8030052.1"/>
    <property type="molecule type" value="Genomic_DNA"/>
</dbReference>
<organism evidence="6 7">
    <name type="scientific">Ideonella lacteola</name>
    <dbReference type="NCBI Taxonomy" id="2984193"/>
    <lineage>
        <taxon>Bacteria</taxon>
        <taxon>Pseudomonadati</taxon>
        <taxon>Pseudomonadota</taxon>
        <taxon>Betaproteobacteria</taxon>
        <taxon>Burkholderiales</taxon>
        <taxon>Sphaerotilaceae</taxon>
        <taxon>Ideonella</taxon>
    </lineage>
</organism>
<dbReference type="PANTHER" id="PTHR32502:SF3">
    <property type="entry name" value="D-GALACTOSAMINE-6-PHOSPHATE DEAMINASE AGAS-RELATED"/>
    <property type="match status" value="1"/>
</dbReference>
<evidence type="ECO:0000313" key="6">
    <source>
        <dbReference type="EMBL" id="MEK8030052.1"/>
    </source>
</evidence>
<dbReference type="SUPFAM" id="SSF53697">
    <property type="entry name" value="SIS domain"/>
    <property type="match status" value="1"/>
</dbReference>
<dbReference type="InterPro" id="IPR046348">
    <property type="entry name" value="SIS_dom_sf"/>
</dbReference>
<keyword evidence="7" id="KW-1185">Reference proteome</keyword>
<evidence type="ECO:0000256" key="2">
    <source>
        <dbReference type="ARBA" id="ARBA00022737"/>
    </source>
</evidence>
<evidence type="ECO:0000256" key="1">
    <source>
        <dbReference type="ARBA" id="ARBA00007748"/>
    </source>
</evidence>
<proteinExistence type="inferred from homology"/>
<gene>
    <name evidence="6" type="ORF">AACH06_04390</name>
</gene>
<dbReference type="Pfam" id="PF01380">
    <property type="entry name" value="SIS"/>
    <property type="match status" value="1"/>
</dbReference>
<keyword evidence="3" id="KW-0378">Hydrolase</keyword>
<protein>
    <submittedName>
        <fullName evidence="6">SIS domain-containing protein</fullName>
    </submittedName>
</protein>
<feature type="domain" description="SIS" evidence="5">
    <location>
        <begin position="221"/>
        <end position="372"/>
    </location>
</feature>
<comment type="caution">
    <text evidence="6">The sequence shown here is derived from an EMBL/GenBank/DDBJ whole genome shotgun (WGS) entry which is preliminary data.</text>
</comment>
<dbReference type="InterPro" id="IPR035464">
    <property type="entry name" value="SIS_AgaS"/>
</dbReference>
<dbReference type="InterPro" id="IPR035466">
    <property type="entry name" value="GlmS/AgaS_SIS"/>
</dbReference>
<dbReference type="InterPro" id="IPR001347">
    <property type="entry name" value="SIS_dom"/>
</dbReference>
<dbReference type="RefSeq" id="WP_341424408.1">
    <property type="nucleotide sequence ID" value="NZ_JBBUTG010000002.1"/>
</dbReference>
<dbReference type="Proteomes" id="UP001371218">
    <property type="component" value="Unassembled WGS sequence"/>
</dbReference>
<dbReference type="Gene3D" id="3.40.50.10490">
    <property type="entry name" value="Glucose-6-phosphate isomerase like protein, domain 1"/>
    <property type="match status" value="2"/>
</dbReference>
<evidence type="ECO:0000259" key="5">
    <source>
        <dbReference type="PROSITE" id="PS51464"/>
    </source>
</evidence>
<comment type="catalytic activity">
    <reaction evidence="4">
        <text>D-galactosamine 6-phosphate + H2O = D-tagatopyranose 1-phosphate + NH4(+)</text>
        <dbReference type="Rhea" id="RHEA:47680"/>
        <dbReference type="ChEBI" id="CHEBI:15377"/>
        <dbReference type="ChEBI" id="CHEBI:28938"/>
        <dbReference type="ChEBI" id="CHEBI:71674"/>
        <dbReference type="ChEBI" id="CHEBI:138150"/>
    </reaction>
</comment>
<dbReference type="InterPro" id="IPR050303">
    <property type="entry name" value="GatZ_KbaZ_carbometab"/>
</dbReference>
<evidence type="ECO:0000256" key="3">
    <source>
        <dbReference type="ARBA" id="ARBA00022801"/>
    </source>
</evidence>
<dbReference type="CDD" id="cd05008">
    <property type="entry name" value="SIS_GlmS_GlmD_1"/>
    <property type="match status" value="1"/>
</dbReference>
<name>A0ABU9BJ98_9BURK</name>
<dbReference type="CDD" id="cd05010">
    <property type="entry name" value="SIS_AgaS_like"/>
    <property type="match status" value="1"/>
</dbReference>
<evidence type="ECO:0000313" key="7">
    <source>
        <dbReference type="Proteomes" id="UP001371218"/>
    </source>
</evidence>
<dbReference type="PANTHER" id="PTHR32502">
    <property type="entry name" value="N-ACETYLGALACTOSAMINE PERMEASE II COMPONENT-RELATED"/>
    <property type="match status" value="1"/>
</dbReference>
<sequence length="402" mass="43064">MTSLPQATPFDERMPPGASWTVREIAQQPDVWARVSALVQAQTGPKDMSEPFVARCLATPGLRIVLTGAGSSAFIGQCLAPALMRHTGLRVDAVATTDLVAGPHLYFQRDVPTLLVSFARSGSSPESVAALELADRFVDDCQHLIFTCNPDSHLRRLAADRANARTLLLPAETHDRGFAMTSSFTSLLLAATQVFGLLGAGDPAAAIARAAASLLSQGLPLAQALVEQHFERVVYLGSNELQGLARESALKLLELTDGRIVASHDSPLGFRHGPKTIVNDRTLVVMFVSNDPYTRQYDLDLLAELRRDQRAARVLALSGQPILGDAAAASDDVQIEGLEAAPDLALAFPCVVFAQRFALLQSMHLGLSPDNPSVSGTVNRVVRGVTIHPFLDTPAVTHVPRH</sequence>
<accession>A0ABU9BJ98</accession>
<reference evidence="6 7" key="1">
    <citation type="submission" date="2024-04" db="EMBL/GenBank/DDBJ databases">
        <title>Novel species of the genus Ideonella isolated from streams.</title>
        <authorList>
            <person name="Lu H."/>
        </authorList>
    </citation>
    <scope>NUCLEOTIDE SEQUENCE [LARGE SCALE GENOMIC DNA]</scope>
    <source>
        <strain evidence="6 7">DXS29W</strain>
    </source>
</reference>
<comment type="similarity">
    <text evidence="1">Belongs to the SIS family. AgaS subfamily.</text>
</comment>
<feature type="domain" description="SIS" evidence="5">
    <location>
        <begin position="53"/>
        <end position="216"/>
    </location>
</feature>
<dbReference type="PROSITE" id="PS51464">
    <property type="entry name" value="SIS"/>
    <property type="match status" value="2"/>
</dbReference>
<evidence type="ECO:0000256" key="4">
    <source>
        <dbReference type="ARBA" id="ARBA00029292"/>
    </source>
</evidence>